<feature type="non-terminal residue" evidence="1">
    <location>
        <position position="1"/>
    </location>
</feature>
<sequence length="57" mass="6637">WRGCEWNHVTASLRIYTLTDLTTFHFDLLGNTALLRVQFPFKYSSQVCLEVGTWSRG</sequence>
<accession>A0A8J2JS34</accession>
<comment type="caution">
    <text evidence="1">The sequence shown here is derived from an EMBL/GenBank/DDBJ whole genome shotgun (WGS) entry which is preliminary data.</text>
</comment>
<name>A0A8J2JS34_9HEXA</name>
<evidence type="ECO:0000313" key="2">
    <source>
        <dbReference type="Proteomes" id="UP000708208"/>
    </source>
</evidence>
<reference evidence="1" key="1">
    <citation type="submission" date="2021-06" db="EMBL/GenBank/DDBJ databases">
        <authorList>
            <person name="Hodson N. C."/>
            <person name="Mongue J. A."/>
            <person name="Jaron S. K."/>
        </authorList>
    </citation>
    <scope>NUCLEOTIDE SEQUENCE</scope>
</reference>
<evidence type="ECO:0000313" key="1">
    <source>
        <dbReference type="EMBL" id="CAG7720434.1"/>
    </source>
</evidence>
<dbReference type="Proteomes" id="UP000708208">
    <property type="component" value="Unassembled WGS sequence"/>
</dbReference>
<proteinExistence type="predicted"/>
<dbReference type="AlphaFoldDB" id="A0A8J2JS34"/>
<keyword evidence="2" id="KW-1185">Reference proteome</keyword>
<protein>
    <submittedName>
        <fullName evidence="1">Uncharacterized protein</fullName>
    </submittedName>
</protein>
<organism evidence="1 2">
    <name type="scientific">Allacma fusca</name>
    <dbReference type="NCBI Taxonomy" id="39272"/>
    <lineage>
        <taxon>Eukaryota</taxon>
        <taxon>Metazoa</taxon>
        <taxon>Ecdysozoa</taxon>
        <taxon>Arthropoda</taxon>
        <taxon>Hexapoda</taxon>
        <taxon>Collembola</taxon>
        <taxon>Symphypleona</taxon>
        <taxon>Sminthuridae</taxon>
        <taxon>Allacma</taxon>
    </lineage>
</organism>
<gene>
    <name evidence="1" type="ORF">AFUS01_LOCUS9711</name>
</gene>
<dbReference type="EMBL" id="CAJVCH010070567">
    <property type="protein sequence ID" value="CAG7720434.1"/>
    <property type="molecule type" value="Genomic_DNA"/>
</dbReference>